<dbReference type="Proteomes" id="UP000436088">
    <property type="component" value="Unassembled WGS sequence"/>
</dbReference>
<organism evidence="1 2">
    <name type="scientific">Hibiscus syriacus</name>
    <name type="common">Rose of Sharon</name>
    <dbReference type="NCBI Taxonomy" id="106335"/>
    <lineage>
        <taxon>Eukaryota</taxon>
        <taxon>Viridiplantae</taxon>
        <taxon>Streptophyta</taxon>
        <taxon>Embryophyta</taxon>
        <taxon>Tracheophyta</taxon>
        <taxon>Spermatophyta</taxon>
        <taxon>Magnoliopsida</taxon>
        <taxon>eudicotyledons</taxon>
        <taxon>Gunneridae</taxon>
        <taxon>Pentapetalae</taxon>
        <taxon>rosids</taxon>
        <taxon>malvids</taxon>
        <taxon>Malvales</taxon>
        <taxon>Malvaceae</taxon>
        <taxon>Malvoideae</taxon>
        <taxon>Hibiscus</taxon>
    </lineage>
</organism>
<evidence type="ECO:0000313" key="2">
    <source>
        <dbReference type="Proteomes" id="UP000436088"/>
    </source>
</evidence>
<sequence>MQWLCNVPPMVDATAIVVYYERCSEWNRWSRSTNIVITSVVDALGDCRIQSEIKTEAGRTLFRRETSVVVSVTVVILASEPLDLTLRPPMGRLLLGMFFTSYRLMSKFVTAFNLRNLIAAIS</sequence>
<dbReference type="EMBL" id="VEPZ02000979">
    <property type="protein sequence ID" value="KAE8705681.1"/>
    <property type="molecule type" value="Genomic_DNA"/>
</dbReference>
<reference evidence="1" key="1">
    <citation type="submission" date="2019-09" db="EMBL/GenBank/DDBJ databases">
        <title>Draft genome information of white flower Hibiscus syriacus.</title>
        <authorList>
            <person name="Kim Y.-M."/>
        </authorList>
    </citation>
    <scope>NUCLEOTIDE SEQUENCE [LARGE SCALE GENOMIC DNA]</scope>
    <source>
        <strain evidence="1">YM2019G1</strain>
    </source>
</reference>
<keyword evidence="2" id="KW-1185">Reference proteome</keyword>
<name>A0A6A3AM50_HIBSY</name>
<proteinExistence type="predicted"/>
<gene>
    <name evidence="1" type="ORF">F3Y22_tig00110418pilonHSYRG00018</name>
</gene>
<protein>
    <submittedName>
        <fullName evidence="1">Uncharacterized protein</fullName>
    </submittedName>
</protein>
<comment type="caution">
    <text evidence="1">The sequence shown here is derived from an EMBL/GenBank/DDBJ whole genome shotgun (WGS) entry which is preliminary data.</text>
</comment>
<dbReference type="AlphaFoldDB" id="A0A6A3AM50"/>
<accession>A0A6A3AM50</accession>
<evidence type="ECO:0000313" key="1">
    <source>
        <dbReference type="EMBL" id="KAE8705681.1"/>
    </source>
</evidence>